<name>A0A1X2EIF4_9MYCO</name>
<feature type="transmembrane region" description="Helical" evidence="1">
    <location>
        <begin position="204"/>
        <end position="224"/>
    </location>
</feature>
<dbReference type="OrthoDB" id="4722250at2"/>
<protein>
    <submittedName>
        <fullName evidence="2">Uncharacterized protein</fullName>
    </submittedName>
</protein>
<accession>A0A1X2EIF4</accession>
<dbReference type="RefSeq" id="WP_085110476.1">
    <property type="nucleotide sequence ID" value="NZ_JACKSN010000123.1"/>
</dbReference>
<dbReference type="EMBL" id="LQPZ01000030">
    <property type="protein sequence ID" value="ORX02839.1"/>
    <property type="molecule type" value="Genomic_DNA"/>
</dbReference>
<reference evidence="2 3" key="1">
    <citation type="submission" date="2016-01" db="EMBL/GenBank/DDBJ databases">
        <title>The new phylogeny of the genus Mycobacterium.</title>
        <authorList>
            <person name="Tarcisio F."/>
            <person name="Conor M."/>
            <person name="Antonella G."/>
            <person name="Elisabetta G."/>
            <person name="Giulia F.S."/>
            <person name="Sara T."/>
            <person name="Anna F."/>
            <person name="Clotilde B."/>
            <person name="Roberto B."/>
            <person name="Veronica D.S."/>
            <person name="Fabio R."/>
            <person name="Monica P."/>
            <person name="Olivier J."/>
            <person name="Enrico T."/>
            <person name="Nicola S."/>
        </authorList>
    </citation>
    <scope>NUCLEOTIDE SEQUENCE [LARGE SCALE GENOMIC DNA]</scope>
    <source>
        <strain evidence="2 3">DSM 44153</strain>
    </source>
</reference>
<feature type="transmembrane region" description="Helical" evidence="1">
    <location>
        <begin position="96"/>
        <end position="121"/>
    </location>
</feature>
<sequence length="226" mass="24218">MAAAQVVSFGVVSLMAAAVVKTGTHQLRPAERRNYVAVLKAVRWWMAPACLLNLAVVVTVGSWLMRVPLLDFSWWKFLSGQGGNVALGQTAFSGPVWAVVSLALPVGILLVIPTLALYEEWMFRQGCERRSVAGKFGTQLKFGLLHSLFAGVPLAFGLALTISGLYFLAVYQHHFRKAADGDPLAPATRSSRNAAGVAAAVKSAAAHAVNNYLVVALLLVYLVAER</sequence>
<keyword evidence="1" id="KW-0812">Transmembrane</keyword>
<feature type="transmembrane region" description="Helical" evidence="1">
    <location>
        <begin position="44"/>
        <end position="65"/>
    </location>
</feature>
<feature type="transmembrane region" description="Helical" evidence="1">
    <location>
        <begin position="142"/>
        <end position="168"/>
    </location>
</feature>
<feature type="transmembrane region" description="Helical" evidence="1">
    <location>
        <begin position="6"/>
        <end position="23"/>
    </location>
</feature>
<keyword evidence="1" id="KW-0472">Membrane</keyword>
<evidence type="ECO:0000256" key="1">
    <source>
        <dbReference type="SAM" id="Phobius"/>
    </source>
</evidence>
<gene>
    <name evidence="2" type="ORF">AWC30_12310</name>
</gene>
<evidence type="ECO:0000313" key="3">
    <source>
        <dbReference type="Proteomes" id="UP000193090"/>
    </source>
</evidence>
<keyword evidence="3" id="KW-1185">Reference proteome</keyword>
<organism evidence="2 3">
    <name type="scientific">Mycolicibacillus trivialis</name>
    <dbReference type="NCBI Taxonomy" id="1798"/>
    <lineage>
        <taxon>Bacteria</taxon>
        <taxon>Bacillati</taxon>
        <taxon>Actinomycetota</taxon>
        <taxon>Actinomycetes</taxon>
        <taxon>Mycobacteriales</taxon>
        <taxon>Mycobacteriaceae</taxon>
        <taxon>Mycolicibacillus</taxon>
    </lineage>
</organism>
<dbReference type="Proteomes" id="UP000193090">
    <property type="component" value="Unassembled WGS sequence"/>
</dbReference>
<proteinExistence type="predicted"/>
<dbReference type="AlphaFoldDB" id="A0A1X2EIF4"/>
<comment type="caution">
    <text evidence="2">The sequence shown here is derived from an EMBL/GenBank/DDBJ whole genome shotgun (WGS) entry which is preliminary data.</text>
</comment>
<keyword evidence="1" id="KW-1133">Transmembrane helix</keyword>
<evidence type="ECO:0000313" key="2">
    <source>
        <dbReference type="EMBL" id="ORX02839.1"/>
    </source>
</evidence>